<keyword evidence="1" id="KW-0812">Transmembrane</keyword>
<evidence type="ECO:0000313" key="2">
    <source>
        <dbReference type="EMBL" id="CAD9710546.1"/>
    </source>
</evidence>
<evidence type="ECO:0008006" key="3">
    <source>
        <dbReference type="Google" id="ProtNLM"/>
    </source>
</evidence>
<gene>
    <name evidence="2" type="ORF">RMAR1173_LOCUS21540</name>
</gene>
<dbReference type="AlphaFoldDB" id="A0A7S2WVT2"/>
<feature type="transmembrane region" description="Helical" evidence="1">
    <location>
        <begin position="100"/>
        <end position="117"/>
    </location>
</feature>
<protein>
    <recommendedName>
        <fullName evidence="3">Peroxin-13</fullName>
    </recommendedName>
</protein>
<keyword evidence="1" id="KW-0472">Membrane</keyword>
<sequence>MTDMGMMGGMLGRMEAVSMSIGMLGQGVQMLGMNAEMIQGTVLALIQLLAQMTHGLAELTGCTPPEKFKLTGPPEGGELVPLTEDEVAEQEKNKAKRRRMTRWVLGFITAAVLYWRLRRRRGRVVPASELVDQFTASSVAEAPGGNPSMAGGFGGPMSHAGGAGRLARSRMMGGSMMGSYF</sequence>
<accession>A0A7S2WVT2</accession>
<proteinExistence type="predicted"/>
<name>A0A7S2WVT2_9STRA</name>
<reference evidence="2" key="1">
    <citation type="submission" date="2021-01" db="EMBL/GenBank/DDBJ databases">
        <authorList>
            <person name="Corre E."/>
            <person name="Pelletier E."/>
            <person name="Niang G."/>
            <person name="Scheremetjew M."/>
            <person name="Finn R."/>
            <person name="Kale V."/>
            <person name="Holt S."/>
            <person name="Cochrane G."/>
            <person name="Meng A."/>
            <person name="Brown T."/>
            <person name="Cohen L."/>
        </authorList>
    </citation>
    <scope>NUCLEOTIDE SEQUENCE</scope>
    <source>
        <strain evidence="2">CCMP1243</strain>
    </source>
</reference>
<dbReference type="EMBL" id="HBHJ01032487">
    <property type="protein sequence ID" value="CAD9710546.1"/>
    <property type="molecule type" value="Transcribed_RNA"/>
</dbReference>
<organism evidence="2">
    <name type="scientific">Rhizochromulina marina</name>
    <dbReference type="NCBI Taxonomy" id="1034831"/>
    <lineage>
        <taxon>Eukaryota</taxon>
        <taxon>Sar</taxon>
        <taxon>Stramenopiles</taxon>
        <taxon>Ochrophyta</taxon>
        <taxon>Dictyochophyceae</taxon>
        <taxon>Rhizochromulinales</taxon>
        <taxon>Rhizochromulina</taxon>
    </lineage>
</organism>
<evidence type="ECO:0000256" key="1">
    <source>
        <dbReference type="SAM" id="Phobius"/>
    </source>
</evidence>
<keyword evidence="1" id="KW-1133">Transmembrane helix</keyword>